<dbReference type="Proteomes" id="UP001164746">
    <property type="component" value="Chromosome 16"/>
</dbReference>
<accession>A0ABY7GA14</accession>
<sequence length="108" mass="12201">LCACHQHINNLLRKFYCGVASQEKKSKSAELQLKVYHKNTMKNIRAALNRHLSDIGSNIDIVHGQLFKSANRTLNGLLKTQMWEGLSLPTKHKSIISNGDLSRLADYI</sequence>
<keyword evidence="2" id="KW-1185">Reference proteome</keyword>
<name>A0ABY7GA14_MYAAR</name>
<feature type="non-terminal residue" evidence="1">
    <location>
        <position position="1"/>
    </location>
</feature>
<feature type="non-terminal residue" evidence="1">
    <location>
        <position position="108"/>
    </location>
</feature>
<protein>
    <submittedName>
        <fullName evidence="1">Uncharacterized protein</fullName>
    </submittedName>
</protein>
<dbReference type="EMBL" id="CP111027">
    <property type="protein sequence ID" value="WAR29946.1"/>
    <property type="molecule type" value="Genomic_DNA"/>
</dbReference>
<evidence type="ECO:0000313" key="1">
    <source>
        <dbReference type="EMBL" id="WAR29946.1"/>
    </source>
</evidence>
<reference evidence="1" key="1">
    <citation type="submission" date="2022-11" db="EMBL/GenBank/DDBJ databases">
        <title>Centuries of genome instability and evolution in soft-shell clam transmissible cancer (bioRxiv).</title>
        <authorList>
            <person name="Hart S.F.M."/>
            <person name="Yonemitsu M.A."/>
            <person name="Giersch R.M."/>
            <person name="Beal B.F."/>
            <person name="Arriagada G."/>
            <person name="Davis B.W."/>
            <person name="Ostrander E.A."/>
            <person name="Goff S.P."/>
            <person name="Metzger M.J."/>
        </authorList>
    </citation>
    <scope>NUCLEOTIDE SEQUENCE</scope>
    <source>
        <strain evidence="1">MELC-2E11</strain>
        <tissue evidence="1">Siphon/mantle</tissue>
    </source>
</reference>
<evidence type="ECO:0000313" key="2">
    <source>
        <dbReference type="Proteomes" id="UP001164746"/>
    </source>
</evidence>
<organism evidence="1 2">
    <name type="scientific">Mya arenaria</name>
    <name type="common">Soft-shell clam</name>
    <dbReference type="NCBI Taxonomy" id="6604"/>
    <lineage>
        <taxon>Eukaryota</taxon>
        <taxon>Metazoa</taxon>
        <taxon>Spiralia</taxon>
        <taxon>Lophotrochozoa</taxon>
        <taxon>Mollusca</taxon>
        <taxon>Bivalvia</taxon>
        <taxon>Autobranchia</taxon>
        <taxon>Heteroconchia</taxon>
        <taxon>Euheterodonta</taxon>
        <taxon>Imparidentia</taxon>
        <taxon>Neoheterodontei</taxon>
        <taxon>Myida</taxon>
        <taxon>Myoidea</taxon>
        <taxon>Myidae</taxon>
        <taxon>Mya</taxon>
    </lineage>
</organism>
<proteinExistence type="predicted"/>
<gene>
    <name evidence="1" type="ORF">MAR_003514</name>
</gene>